<dbReference type="Pfam" id="PF00043">
    <property type="entry name" value="GST_C"/>
    <property type="match status" value="1"/>
</dbReference>
<dbReference type="PROSITE" id="PS50404">
    <property type="entry name" value="GST_NTER"/>
    <property type="match status" value="1"/>
</dbReference>
<comment type="similarity">
    <text evidence="3">Belongs to the GST superfamily. Tau family.</text>
</comment>
<dbReference type="SFLD" id="SFLDG00358">
    <property type="entry name" value="Main_(cytGST)"/>
    <property type="match status" value="1"/>
</dbReference>
<comment type="caution">
    <text evidence="7">The sequence shown here is derived from an EMBL/GenBank/DDBJ whole genome shotgun (WGS) entry which is preliminary data.</text>
</comment>
<dbReference type="InterPro" id="IPR004045">
    <property type="entry name" value="Glutathione_S-Trfase_N"/>
</dbReference>
<dbReference type="InterPro" id="IPR045074">
    <property type="entry name" value="GST_C_Tau"/>
</dbReference>
<dbReference type="PANTHER" id="PTHR11260:SF788">
    <property type="entry name" value="GLUTATHIONE TRANSFERASE"/>
    <property type="match status" value="1"/>
</dbReference>
<dbReference type="CDD" id="cd03058">
    <property type="entry name" value="GST_N_Tau"/>
    <property type="match status" value="1"/>
</dbReference>
<keyword evidence="2" id="KW-0808">Transferase</keyword>
<dbReference type="GO" id="GO:0004364">
    <property type="term" value="F:glutathione transferase activity"/>
    <property type="evidence" value="ECO:0007669"/>
    <property type="project" value="UniProtKB-EC"/>
</dbReference>
<dbReference type="GO" id="GO:0005737">
    <property type="term" value="C:cytoplasm"/>
    <property type="evidence" value="ECO:0007669"/>
    <property type="project" value="TreeGrafter"/>
</dbReference>
<evidence type="ECO:0000256" key="4">
    <source>
        <dbReference type="ARBA" id="ARBA00047960"/>
    </source>
</evidence>
<feature type="domain" description="GST C-terminal" evidence="6">
    <location>
        <begin position="142"/>
        <end position="273"/>
    </location>
</feature>
<dbReference type="PROSITE" id="PS50405">
    <property type="entry name" value="GST_CTER"/>
    <property type="match status" value="1"/>
</dbReference>
<dbReference type="InterPro" id="IPR045073">
    <property type="entry name" value="Omega/Tau-like"/>
</dbReference>
<dbReference type="Pfam" id="PF02798">
    <property type="entry name" value="GST_N"/>
    <property type="match status" value="1"/>
</dbReference>
<dbReference type="CDD" id="cd03185">
    <property type="entry name" value="GST_C_Tau"/>
    <property type="match status" value="1"/>
</dbReference>
<dbReference type="InterPro" id="IPR010987">
    <property type="entry name" value="Glutathione-S-Trfase_C-like"/>
</dbReference>
<dbReference type="Gene3D" id="1.20.1050.10">
    <property type="match status" value="1"/>
</dbReference>
<dbReference type="FunFam" id="1.20.1050.10:FF:000016">
    <property type="entry name" value="Glutathione S-transferase U9"/>
    <property type="match status" value="1"/>
</dbReference>
<dbReference type="SUPFAM" id="SSF47616">
    <property type="entry name" value="GST C-terminal domain-like"/>
    <property type="match status" value="1"/>
</dbReference>
<name>A0A8T0NRS0_PANVG</name>
<dbReference type="GO" id="GO:0006749">
    <property type="term" value="P:glutathione metabolic process"/>
    <property type="evidence" value="ECO:0007669"/>
    <property type="project" value="InterPro"/>
</dbReference>
<evidence type="ECO:0000256" key="2">
    <source>
        <dbReference type="ARBA" id="ARBA00022679"/>
    </source>
</evidence>
<evidence type="ECO:0000256" key="1">
    <source>
        <dbReference type="ARBA" id="ARBA00012452"/>
    </source>
</evidence>
<feature type="domain" description="GST N-terminal" evidence="5">
    <location>
        <begin position="55"/>
        <end position="134"/>
    </location>
</feature>
<dbReference type="InterPro" id="IPR004046">
    <property type="entry name" value="GST_C"/>
</dbReference>
<dbReference type="Proteomes" id="UP000823388">
    <property type="component" value="Chromosome 9K"/>
</dbReference>
<dbReference type="SFLD" id="SFLDG01152">
    <property type="entry name" value="Main.3:_Omega-_and_Tau-like"/>
    <property type="match status" value="1"/>
</dbReference>
<dbReference type="EMBL" id="CM029053">
    <property type="protein sequence ID" value="KAG2550949.1"/>
    <property type="molecule type" value="Genomic_DNA"/>
</dbReference>
<evidence type="ECO:0000313" key="7">
    <source>
        <dbReference type="EMBL" id="KAG2550949.1"/>
    </source>
</evidence>
<dbReference type="GO" id="GO:0009407">
    <property type="term" value="P:toxin catabolic process"/>
    <property type="evidence" value="ECO:0007669"/>
    <property type="project" value="UniProtKB-ARBA"/>
</dbReference>
<dbReference type="InterPro" id="IPR036249">
    <property type="entry name" value="Thioredoxin-like_sf"/>
</dbReference>
<gene>
    <name evidence="7" type="ORF">PVAP13_9KG308600</name>
</gene>
<accession>A0A8T0NRS0</accession>
<dbReference type="PANTHER" id="PTHR11260">
    <property type="entry name" value="GLUTATHIONE S-TRANSFERASE, GST, SUPERFAMILY, GST DOMAIN CONTAINING"/>
    <property type="match status" value="1"/>
</dbReference>
<proteinExistence type="inferred from homology"/>
<evidence type="ECO:0000259" key="6">
    <source>
        <dbReference type="PROSITE" id="PS50405"/>
    </source>
</evidence>
<evidence type="ECO:0000259" key="5">
    <source>
        <dbReference type="PROSITE" id="PS50404"/>
    </source>
</evidence>
<dbReference type="FunFam" id="3.40.30.10:FF:000044">
    <property type="entry name" value="Glutathione S-transferase GSTU6"/>
    <property type="match status" value="1"/>
</dbReference>
<sequence length="284" mass="31089">MKYESTRSFIYQQQQPPPPPYLLSDQSQIKTIQYFQHSSHFSHSTPTTMSAEASSAVRVIGLWPSPFVIRVLIALKLKGVEYEFVEEQVGKKSELLLRSNPVHKKIPVLLHHGKPISESLVIVQYVDEAWSSSAAPAILPADPYTRAVHRFWAQYIDDKFPPAIRTLKGSDDGDKEQAAGQLSAALQLLEAAFVELSQGKSYFGGDGVGYLDIALVSHVGWVRAVEKIAGVALLDEAKVPNLAAWAGRLCAHAAVADAIPDADKFVEFSVKYGSFSKPINSGAK</sequence>
<dbReference type="EC" id="2.5.1.18" evidence="1"/>
<organism evidence="7 8">
    <name type="scientific">Panicum virgatum</name>
    <name type="common">Blackwell switchgrass</name>
    <dbReference type="NCBI Taxonomy" id="38727"/>
    <lineage>
        <taxon>Eukaryota</taxon>
        <taxon>Viridiplantae</taxon>
        <taxon>Streptophyta</taxon>
        <taxon>Embryophyta</taxon>
        <taxon>Tracheophyta</taxon>
        <taxon>Spermatophyta</taxon>
        <taxon>Magnoliopsida</taxon>
        <taxon>Liliopsida</taxon>
        <taxon>Poales</taxon>
        <taxon>Poaceae</taxon>
        <taxon>PACMAD clade</taxon>
        <taxon>Panicoideae</taxon>
        <taxon>Panicodae</taxon>
        <taxon>Paniceae</taxon>
        <taxon>Panicinae</taxon>
        <taxon>Panicum</taxon>
        <taxon>Panicum sect. Hiantes</taxon>
    </lineage>
</organism>
<reference evidence="7" key="1">
    <citation type="submission" date="2020-05" db="EMBL/GenBank/DDBJ databases">
        <title>WGS assembly of Panicum virgatum.</title>
        <authorList>
            <person name="Lovell J.T."/>
            <person name="Jenkins J."/>
            <person name="Shu S."/>
            <person name="Juenger T.E."/>
            <person name="Schmutz J."/>
        </authorList>
    </citation>
    <scope>NUCLEOTIDE SEQUENCE</scope>
    <source>
        <strain evidence="7">AP13</strain>
    </source>
</reference>
<keyword evidence="8" id="KW-1185">Reference proteome</keyword>
<dbReference type="SUPFAM" id="SSF52833">
    <property type="entry name" value="Thioredoxin-like"/>
    <property type="match status" value="1"/>
</dbReference>
<dbReference type="SFLD" id="SFLDS00019">
    <property type="entry name" value="Glutathione_Transferase_(cytos"/>
    <property type="match status" value="1"/>
</dbReference>
<evidence type="ECO:0000313" key="8">
    <source>
        <dbReference type="Proteomes" id="UP000823388"/>
    </source>
</evidence>
<dbReference type="Gene3D" id="3.40.30.10">
    <property type="entry name" value="Glutaredoxin"/>
    <property type="match status" value="1"/>
</dbReference>
<dbReference type="AlphaFoldDB" id="A0A8T0NRS0"/>
<protein>
    <recommendedName>
        <fullName evidence="1">glutathione transferase</fullName>
        <ecNumber evidence="1">2.5.1.18</ecNumber>
    </recommendedName>
</protein>
<evidence type="ECO:0000256" key="3">
    <source>
        <dbReference type="ARBA" id="ARBA00025743"/>
    </source>
</evidence>
<dbReference type="InterPro" id="IPR040079">
    <property type="entry name" value="Glutathione_S-Trfase"/>
</dbReference>
<dbReference type="InterPro" id="IPR036282">
    <property type="entry name" value="Glutathione-S-Trfase_C_sf"/>
</dbReference>
<comment type="catalytic activity">
    <reaction evidence="4">
        <text>RX + glutathione = an S-substituted glutathione + a halide anion + H(+)</text>
        <dbReference type="Rhea" id="RHEA:16437"/>
        <dbReference type="ChEBI" id="CHEBI:15378"/>
        <dbReference type="ChEBI" id="CHEBI:16042"/>
        <dbReference type="ChEBI" id="CHEBI:17792"/>
        <dbReference type="ChEBI" id="CHEBI:57925"/>
        <dbReference type="ChEBI" id="CHEBI:90779"/>
        <dbReference type="EC" id="2.5.1.18"/>
    </reaction>
</comment>